<dbReference type="EMBL" id="RCZO01000006">
    <property type="protein sequence ID" value="TPG08328.1"/>
    <property type="molecule type" value="Genomic_DNA"/>
</dbReference>
<protein>
    <submittedName>
        <fullName evidence="1">Uncharacterized protein</fullName>
    </submittedName>
</protein>
<sequence>MAKVRVPIHRTSPTQSVLIDPAATVGAQVGVNLLDPDGKLVPWPIVAPATGGSSLNTTDDLDEGQWNLWFTDIRAQDAVGGILVDTATIDFTYTAGTSITADLKDLADSGTGAALVKLTRDAKGRLSGTSSATTTDLTEGVNLYFTDARADARITLQKAQPLGLATLDAGGKLDAGQLPALAITETFVVNTQAAMLALAAEEGDVAVRTDLSQSFILTTAPASTLANWQELLTPASPVTSIFGRVGSVTAATGDYTFAQIGSTPTTLAGYGITDALATITPAGYIDGAKMVWNSGTSLSLTSGAMYIQSLAKVVQFPSLLTLSGLSLTASTWYHLYGYLNAGTPAILLSTTAPAAAYSGTARSMTGDTSKRYIGTVLTDASGNLYNFQQSNDRISYNTNLAAAPFTVLSAGRATASTNVSCTGSVPITAKIASLLILNSDTSQVVYFANTATGAVSTTNFLSFVFNPGTATADYPVGTNQSLNYMYPSTPAGACFIRVVGYIYER</sequence>
<name>A0A502C5Z2_9GAMM</name>
<proteinExistence type="predicted"/>
<accession>A0A502C5Z2</accession>
<evidence type="ECO:0000313" key="2">
    <source>
        <dbReference type="Proteomes" id="UP000319486"/>
    </source>
</evidence>
<evidence type="ECO:0000313" key="1">
    <source>
        <dbReference type="EMBL" id="TPG08328.1"/>
    </source>
</evidence>
<comment type="caution">
    <text evidence="1">The sequence shown here is derived from an EMBL/GenBank/DDBJ whole genome shotgun (WGS) entry which is preliminary data.</text>
</comment>
<reference evidence="1 2" key="1">
    <citation type="journal article" date="2019" name="Environ. Microbiol.">
        <title>Species interactions and distinct microbial communities in high Arctic permafrost affected cryosols are associated with the CH4 and CO2 gas fluxes.</title>
        <authorList>
            <person name="Altshuler I."/>
            <person name="Hamel J."/>
            <person name="Turney S."/>
            <person name="Magnuson E."/>
            <person name="Levesque R."/>
            <person name="Greer C."/>
            <person name="Whyte L.G."/>
        </authorList>
    </citation>
    <scope>NUCLEOTIDE SEQUENCE [LARGE SCALE GENOMIC DNA]</scope>
    <source>
        <strain evidence="1 2">S13Y</strain>
    </source>
</reference>
<dbReference type="RefSeq" id="WP_140652895.1">
    <property type="nucleotide sequence ID" value="NZ_RCZO01000006.1"/>
</dbReference>
<organism evidence="1 2">
    <name type="scientific">Rhodanobacter glycinis</name>
    <dbReference type="NCBI Taxonomy" id="582702"/>
    <lineage>
        <taxon>Bacteria</taxon>
        <taxon>Pseudomonadati</taxon>
        <taxon>Pseudomonadota</taxon>
        <taxon>Gammaproteobacteria</taxon>
        <taxon>Lysobacterales</taxon>
        <taxon>Rhodanobacteraceae</taxon>
        <taxon>Rhodanobacter</taxon>
    </lineage>
</organism>
<dbReference type="Proteomes" id="UP000319486">
    <property type="component" value="Unassembled WGS sequence"/>
</dbReference>
<gene>
    <name evidence="1" type="ORF">EAH88_11905</name>
</gene>
<dbReference type="AlphaFoldDB" id="A0A502C5Z2"/>
<keyword evidence="2" id="KW-1185">Reference proteome</keyword>